<keyword evidence="2" id="KW-0645">Protease</keyword>
<reference evidence="5 6" key="1">
    <citation type="journal article" date="2024" name="Front. Microbiol.">
        <title>Novel thermophilic genera Geochorda gen. nov. and Carboxydochorda gen. nov. from the deep terrestrial subsurface reveal the ecophysiological diversity in the class Limnochordia.</title>
        <authorList>
            <person name="Karnachuk O.V."/>
            <person name="Lukina A.P."/>
            <person name="Avakyan M.R."/>
            <person name="Kadnikov V.V."/>
            <person name="Begmatov S."/>
            <person name="Beletsky A.V."/>
            <person name="Vlasova K.G."/>
            <person name="Novikov A.A."/>
            <person name="Shcherbakova V.A."/>
            <person name="Mardanov A.V."/>
            <person name="Ravin N.V."/>
        </authorList>
    </citation>
    <scope>NUCLEOTIDE SEQUENCE [LARGE SCALE GENOMIC DNA]</scope>
    <source>
        <strain evidence="5 6">L945</strain>
    </source>
</reference>
<evidence type="ECO:0000256" key="1">
    <source>
        <dbReference type="ARBA" id="ARBA00010541"/>
    </source>
</evidence>
<dbReference type="SUPFAM" id="SSF50494">
    <property type="entry name" value="Trypsin-like serine proteases"/>
    <property type="match status" value="1"/>
</dbReference>
<dbReference type="Proteomes" id="UP001332192">
    <property type="component" value="Chromosome"/>
</dbReference>
<dbReference type="InterPro" id="IPR036034">
    <property type="entry name" value="PDZ_sf"/>
</dbReference>
<dbReference type="SMART" id="SM00228">
    <property type="entry name" value="PDZ"/>
    <property type="match status" value="1"/>
</dbReference>
<dbReference type="PANTHER" id="PTHR22939:SF129">
    <property type="entry name" value="SERINE PROTEASE HTRA2, MITOCHONDRIAL"/>
    <property type="match status" value="1"/>
</dbReference>
<evidence type="ECO:0000313" key="6">
    <source>
        <dbReference type="Proteomes" id="UP001332192"/>
    </source>
</evidence>
<dbReference type="InterPro" id="IPR009003">
    <property type="entry name" value="Peptidase_S1_PA"/>
</dbReference>
<sequence>MERWKRSARWRRLSGLALLAMLSFLAGAFLTTNVLDVHLWAQSSPAPPVAPSASAPASDAVLVQAPGIGNPYLLADIAEQVSPAVVFVQAKFPKPQVVQDPFFEFWFGPMPAPQAPVSAGTGFIISEDGYILTNQHVVGSVGDNQKLTVKLDVPNFTAEVPAKLVGSSFSLDLAVLKIDKPKGLDRLPVVKLGDSDKTRPGEWVIAIGNPYGEQLEHTVTVGVVSAKGRQIEVPDQEAGRMRRYENLLQTDAAINPGNSGGPLVNIRGEVIGINTAINAQGQNIGFAIPINAAKKVLNDLITRGGIQVVRPYMGVGLEDLTPRMSGYLGLPDTDGALVNQVEPGSPADKAGLKVYDVIQRMGQARIRSANDVISELGKYKPKQQVPLQVWRDGRTVTLVVELGERTVQD</sequence>
<dbReference type="Pfam" id="PF13180">
    <property type="entry name" value="PDZ_2"/>
    <property type="match status" value="1"/>
</dbReference>
<proteinExistence type="inferred from homology"/>
<organism evidence="5 6">
    <name type="scientific">Carboxydichorda subterranea</name>
    <dbReference type="NCBI Taxonomy" id="3109565"/>
    <lineage>
        <taxon>Bacteria</taxon>
        <taxon>Bacillati</taxon>
        <taxon>Bacillota</taxon>
        <taxon>Limnochordia</taxon>
        <taxon>Limnochordales</taxon>
        <taxon>Geochordaceae</taxon>
        <taxon>Carboxydichorda</taxon>
    </lineage>
</organism>
<dbReference type="InterPro" id="IPR001478">
    <property type="entry name" value="PDZ"/>
</dbReference>
<evidence type="ECO:0000256" key="3">
    <source>
        <dbReference type="ARBA" id="ARBA00022801"/>
    </source>
</evidence>
<dbReference type="Pfam" id="PF13365">
    <property type="entry name" value="Trypsin_2"/>
    <property type="match status" value="1"/>
</dbReference>
<dbReference type="RefSeq" id="WP_324716256.1">
    <property type="nucleotide sequence ID" value="NZ_CP141615.1"/>
</dbReference>
<comment type="similarity">
    <text evidence="1">Belongs to the peptidase S1C family.</text>
</comment>
<feature type="domain" description="PDZ" evidence="4">
    <location>
        <begin position="311"/>
        <end position="393"/>
    </location>
</feature>
<dbReference type="InterPro" id="IPR001940">
    <property type="entry name" value="Peptidase_S1C"/>
</dbReference>
<gene>
    <name evidence="5" type="ORF">U7230_12965</name>
</gene>
<dbReference type="Gene3D" id="2.40.10.120">
    <property type="match status" value="1"/>
</dbReference>
<accession>A0ABZ1BW12</accession>
<keyword evidence="6" id="KW-1185">Reference proteome</keyword>
<protein>
    <submittedName>
        <fullName evidence="5">Trypsin-like peptidase domain-containing protein</fullName>
    </submittedName>
</protein>
<evidence type="ECO:0000313" key="5">
    <source>
        <dbReference type="EMBL" id="WRP16984.1"/>
    </source>
</evidence>
<dbReference type="SUPFAM" id="SSF50156">
    <property type="entry name" value="PDZ domain-like"/>
    <property type="match status" value="1"/>
</dbReference>
<keyword evidence="3" id="KW-0378">Hydrolase</keyword>
<evidence type="ECO:0000259" key="4">
    <source>
        <dbReference type="SMART" id="SM00228"/>
    </source>
</evidence>
<dbReference type="EMBL" id="CP141615">
    <property type="protein sequence ID" value="WRP16984.1"/>
    <property type="molecule type" value="Genomic_DNA"/>
</dbReference>
<name>A0ABZ1BW12_9FIRM</name>
<evidence type="ECO:0000256" key="2">
    <source>
        <dbReference type="ARBA" id="ARBA00022670"/>
    </source>
</evidence>
<dbReference type="PRINTS" id="PR00834">
    <property type="entry name" value="PROTEASES2C"/>
</dbReference>
<dbReference type="Gene3D" id="2.30.42.10">
    <property type="match status" value="1"/>
</dbReference>
<dbReference type="PANTHER" id="PTHR22939">
    <property type="entry name" value="SERINE PROTEASE FAMILY S1C HTRA-RELATED"/>
    <property type="match status" value="1"/>
</dbReference>